<evidence type="ECO:0000313" key="1">
    <source>
        <dbReference type="EMBL" id="KAK5092621.1"/>
    </source>
</evidence>
<keyword evidence="2" id="KW-1185">Reference proteome</keyword>
<name>A0ABR0KB69_9EURO</name>
<evidence type="ECO:0000313" key="2">
    <source>
        <dbReference type="Proteomes" id="UP001345013"/>
    </source>
</evidence>
<dbReference type="Proteomes" id="UP001345013">
    <property type="component" value="Unassembled WGS sequence"/>
</dbReference>
<comment type="caution">
    <text evidence="1">The sequence shown here is derived from an EMBL/GenBank/DDBJ whole genome shotgun (WGS) entry which is preliminary data.</text>
</comment>
<reference evidence="1 2" key="1">
    <citation type="submission" date="2023-08" db="EMBL/GenBank/DDBJ databases">
        <title>Black Yeasts Isolated from many extreme environments.</title>
        <authorList>
            <person name="Coleine C."/>
            <person name="Stajich J.E."/>
            <person name="Selbmann L."/>
        </authorList>
    </citation>
    <scope>NUCLEOTIDE SEQUENCE [LARGE SCALE GENOMIC DNA]</scope>
    <source>
        <strain evidence="1 2">CCFEE 5885</strain>
    </source>
</reference>
<sequence length="357" mass="41113">MLTMAFQLPRSDNHSPNHILGLPAELRLKILGYLLKRKEPIYSRWEFDERCRRREEPYCTEKLMSQRYRSQGALSSQLLSTCQQLCLEGRDVLYRENTLCVYYGSPLKYYRSTMEACYILESSATVPSDLTRLSDVMSDLLDCADTPKEDGRTTWLRDAQPLAQAYPAISAFQKIHLTLNPLMANGAWIASRILRELLSGKDVTIVAGDRVHRKTLVALKILRYRSVNVILQKPAPEGVERMDIERVITSAEPVQDTLRAWRMLKTNVLDKLPHRQGVLEWSILLSELSHAAFHYDGERYEKLEDKVLHQASLWNEEDAQQQITMIHKAMEERREAIKKHRSSTTIMTYMASDAVAG</sequence>
<proteinExistence type="predicted"/>
<organism evidence="1 2">
    <name type="scientific">Lithohypha guttulata</name>
    <dbReference type="NCBI Taxonomy" id="1690604"/>
    <lineage>
        <taxon>Eukaryota</taxon>
        <taxon>Fungi</taxon>
        <taxon>Dikarya</taxon>
        <taxon>Ascomycota</taxon>
        <taxon>Pezizomycotina</taxon>
        <taxon>Eurotiomycetes</taxon>
        <taxon>Chaetothyriomycetidae</taxon>
        <taxon>Chaetothyriales</taxon>
        <taxon>Trichomeriaceae</taxon>
        <taxon>Lithohypha</taxon>
    </lineage>
</organism>
<dbReference type="EMBL" id="JAVRRG010000055">
    <property type="protein sequence ID" value="KAK5092621.1"/>
    <property type="molecule type" value="Genomic_DNA"/>
</dbReference>
<protein>
    <submittedName>
        <fullName evidence="1">Uncharacterized protein</fullName>
    </submittedName>
</protein>
<accession>A0ABR0KB69</accession>
<gene>
    <name evidence="1" type="ORF">LTR24_005083</name>
</gene>